<organism evidence="1">
    <name type="scientific">Tanacetum cinerariifolium</name>
    <name type="common">Dalmatian daisy</name>
    <name type="synonym">Chrysanthemum cinerariifolium</name>
    <dbReference type="NCBI Taxonomy" id="118510"/>
    <lineage>
        <taxon>Eukaryota</taxon>
        <taxon>Viridiplantae</taxon>
        <taxon>Streptophyta</taxon>
        <taxon>Embryophyta</taxon>
        <taxon>Tracheophyta</taxon>
        <taxon>Spermatophyta</taxon>
        <taxon>Magnoliopsida</taxon>
        <taxon>eudicotyledons</taxon>
        <taxon>Gunneridae</taxon>
        <taxon>Pentapetalae</taxon>
        <taxon>asterids</taxon>
        <taxon>campanulids</taxon>
        <taxon>Asterales</taxon>
        <taxon>Asteraceae</taxon>
        <taxon>Asteroideae</taxon>
        <taxon>Anthemideae</taxon>
        <taxon>Anthemidinae</taxon>
        <taxon>Tanacetum</taxon>
    </lineage>
</organism>
<reference evidence="1" key="1">
    <citation type="journal article" date="2019" name="Sci. Rep.">
        <title>Draft genome of Tanacetum cinerariifolium, the natural source of mosquito coil.</title>
        <authorList>
            <person name="Yamashiro T."/>
            <person name="Shiraishi A."/>
            <person name="Satake H."/>
            <person name="Nakayama K."/>
        </authorList>
    </citation>
    <scope>NUCLEOTIDE SEQUENCE</scope>
</reference>
<proteinExistence type="predicted"/>
<name>A0A699HWC4_TANCI</name>
<dbReference type="EMBL" id="BKCJ010216285">
    <property type="protein sequence ID" value="GEY85599.1"/>
    <property type="molecule type" value="Genomic_DNA"/>
</dbReference>
<protein>
    <submittedName>
        <fullName evidence="1">Uncharacterized protein</fullName>
    </submittedName>
</protein>
<comment type="caution">
    <text evidence="1">The sequence shown here is derived from an EMBL/GenBank/DDBJ whole genome shotgun (WGS) entry which is preliminary data.</text>
</comment>
<sequence>MVMTLPFTVNFYHDGVFQINPFEYVNFDSRVIDDASFNGMAFKDFFATIRRLVLLHPKKPISHVDSDSDVKTNQPLDDVAHVIEQFEHENKGNVNIHKMTTDDQWLSKLVGNGTFIRQTNNPNPNLQGRFLLEVEDPGDEEVYSNFKAK</sequence>
<accession>A0A699HWC4</accession>
<dbReference type="AlphaFoldDB" id="A0A699HWC4"/>
<gene>
    <name evidence="1" type="ORF">Tci_457573</name>
</gene>
<evidence type="ECO:0000313" key="1">
    <source>
        <dbReference type="EMBL" id="GEY85599.1"/>
    </source>
</evidence>